<dbReference type="EMBL" id="MU274308">
    <property type="protein sequence ID" value="KAI0026657.1"/>
    <property type="molecule type" value="Genomic_DNA"/>
</dbReference>
<protein>
    <submittedName>
        <fullName evidence="1">WD40-repeat-containing domain protein</fullName>
    </submittedName>
</protein>
<reference evidence="1" key="1">
    <citation type="submission" date="2021-02" db="EMBL/GenBank/DDBJ databases">
        <authorList>
            <consortium name="DOE Joint Genome Institute"/>
            <person name="Ahrendt S."/>
            <person name="Looney B.P."/>
            <person name="Miyauchi S."/>
            <person name="Morin E."/>
            <person name="Drula E."/>
            <person name="Courty P.E."/>
            <person name="Chicoki N."/>
            <person name="Fauchery L."/>
            <person name="Kohler A."/>
            <person name="Kuo A."/>
            <person name="Labutti K."/>
            <person name="Pangilinan J."/>
            <person name="Lipzen A."/>
            <person name="Riley R."/>
            <person name="Andreopoulos W."/>
            <person name="He G."/>
            <person name="Johnson J."/>
            <person name="Barry K.W."/>
            <person name="Grigoriev I.V."/>
            <person name="Nagy L."/>
            <person name="Hibbett D."/>
            <person name="Henrissat B."/>
            <person name="Matheny P.B."/>
            <person name="Labbe J."/>
            <person name="Martin F."/>
        </authorList>
    </citation>
    <scope>NUCLEOTIDE SEQUENCE</scope>
    <source>
        <strain evidence="1">EC-137</strain>
    </source>
</reference>
<dbReference type="Proteomes" id="UP000814128">
    <property type="component" value="Unassembled WGS sequence"/>
</dbReference>
<evidence type="ECO:0000313" key="2">
    <source>
        <dbReference type="Proteomes" id="UP000814128"/>
    </source>
</evidence>
<keyword evidence="2" id="KW-1185">Reference proteome</keyword>
<sequence>MRLGRPSFKTALDTAKSVLDKLNGVNSQAFTPLIKNLEVFASLVNTAGEIHPYAKMAFIIFSSLADTVLAQARRDRALRSLLDNITEVYAFANRYQDVGELDDDRRKLLKDLSLQTVECAYFVRDQAQVRSFLKRTGKNVFRGSQINGQISDYKDTFLNVRRQLTERGVLEVEVRVCDDLSGPECQLRCSDYKGDSLEYHNLAHVRGAGLDSAKECLPGTRHRILDDLSTWVNDADGARVCLLVGFAGTGKSAIAHSLGVRFHALRRLGCFFAFDRNFQGDRHPESVLSTIAHELASWNASFKHALAAALRDDGTLAHTVDITAQWNGLIVEPAKRVQFFGPILIIIDAFDESGPVDLRSRSRLLKHLLHDVHSLPPNFRILLTSRPEGDVRRALGDKFRAVDALILSPDDVDVEADIDAYVRHWLRPQYAGEQALSESQLSQIVQKAGGLFQWAATACRVILQDPRGLSLRECFEERIDSVLQSGSSLDNLYASILNDIFSNNPTVMSRFQSIMAQILCTSEPLPATTLQSIRFHASVGEKDDVMLVVRHMGALLSGVSGPTSLIRPLHTSFRDFLTTPSRSGIWHVIPENGDSIMLLGLVRALNEGLRFNICNIETSYLRNSQIPNLQQRICSSVPSSILLYAGTHLNDHMRSQPSSLADPLPPLRELLCDKLLLWLELLSVLNTVRTAPSILRSALSFFLDTGHNETTTAIQDAIRFVHRFAYPISQSAPHIYISALPFAPTESITRSHFTTRFLRTPKISGSSRNWSRVQTPIRGHSSHIYSVSFSPNDQHILSASQDKTLRLWNAETGQAVGEPFHCSSPIWAAAYSPDGTRITFGCADGTLHIWDVGTRKSIGEPLHDHSDGITSVSYSSDGFLIVSGSYDTTIRIWNAHTGIAVGDPLHGHSAVVRSVVFSPDGRYIVSGSDDSTVRIWNVEAREQIEVLRGHSGSINSAVYVPDGRRIVSGSYDRTMRIWDVTTITTQEVADKLQVPESCTAVWSAACSPDGSYIVSGHSDGAVCLWDIKSGRAVGDPVLCHSSGVRMVAFSPDGHQIATGSSNGTVCIWSTATREAMDKPLSGHSDTVFSLAYLPDGQQIASASADKTIRIWDTQTGQSIGEPLHGHSDWVLSVAYSPDGRHIISGSKDSTIRIWDANSGKSIGNPFRGHTNAVHSVAYSPDGSYIASGSWDMTVRIWNARRGRVVGEPLQGHSEAVFSVAYSPNGHCVVSASQDMTVRIWDADTGDAVGEPFHGHFGSIFSAVYSSDSRFIVSGGLDGTVRIWDVDVGRGVTGEGPEVRKPMHIVVSPVY</sequence>
<gene>
    <name evidence="1" type="ORF">K488DRAFT_65479</name>
</gene>
<accession>A0ACB8Q4T6</accession>
<proteinExistence type="predicted"/>
<name>A0ACB8Q4T6_9AGAM</name>
<organism evidence="1 2">
    <name type="scientific">Vararia minispora EC-137</name>
    <dbReference type="NCBI Taxonomy" id="1314806"/>
    <lineage>
        <taxon>Eukaryota</taxon>
        <taxon>Fungi</taxon>
        <taxon>Dikarya</taxon>
        <taxon>Basidiomycota</taxon>
        <taxon>Agaricomycotina</taxon>
        <taxon>Agaricomycetes</taxon>
        <taxon>Russulales</taxon>
        <taxon>Lachnocladiaceae</taxon>
        <taxon>Vararia</taxon>
    </lineage>
</organism>
<reference evidence="1" key="2">
    <citation type="journal article" date="2022" name="New Phytol.">
        <title>Evolutionary transition to the ectomycorrhizal habit in the genomes of a hyperdiverse lineage of mushroom-forming fungi.</title>
        <authorList>
            <person name="Looney B."/>
            <person name="Miyauchi S."/>
            <person name="Morin E."/>
            <person name="Drula E."/>
            <person name="Courty P.E."/>
            <person name="Kohler A."/>
            <person name="Kuo A."/>
            <person name="LaButti K."/>
            <person name="Pangilinan J."/>
            <person name="Lipzen A."/>
            <person name="Riley R."/>
            <person name="Andreopoulos W."/>
            <person name="He G."/>
            <person name="Johnson J."/>
            <person name="Nolan M."/>
            <person name="Tritt A."/>
            <person name="Barry K.W."/>
            <person name="Grigoriev I.V."/>
            <person name="Nagy L.G."/>
            <person name="Hibbett D."/>
            <person name="Henrissat B."/>
            <person name="Matheny P.B."/>
            <person name="Labbe J."/>
            <person name="Martin F.M."/>
        </authorList>
    </citation>
    <scope>NUCLEOTIDE SEQUENCE</scope>
    <source>
        <strain evidence="1">EC-137</strain>
    </source>
</reference>
<evidence type="ECO:0000313" key="1">
    <source>
        <dbReference type="EMBL" id="KAI0026657.1"/>
    </source>
</evidence>
<comment type="caution">
    <text evidence="1">The sequence shown here is derived from an EMBL/GenBank/DDBJ whole genome shotgun (WGS) entry which is preliminary data.</text>
</comment>